<dbReference type="InterPro" id="IPR027417">
    <property type="entry name" value="P-loop_NTPase"/>
</dbReference>
<dbReference type="InterPro" id="IPR003593">
    <property type="entry name" value="AAA+_ATPase"/>
</dbReference>
<keyword evidence="2" id="KW-0547">Nucleotide-binding</keyword>
<dbReference type="GO" id="GO:0016887">
    <property type="term" value="F:ATP hydrolysis activity"/>
    <property type="evidence" value="ECO:0007669"/>
    <property type="project" value="InterPro"/>
</dbReference>
<dbReference type="SMART" id="SM00382">
    <property type="entry name" value="AAA"/>
    <property type="match status" value="1"/>
</dbReference>
<gene>
    <name evidence="6" type="primary">ytrB_4</name>
    <name evidence="6" type="ORF">IBLFYP30_01511</name>
    <name evidence="5" type="ORF">LIP50_12805</name>
</gene>
<evidence type="ECO:0000256" key="2">
    <source>
        <dbReference type="ARBA" id="ARBA00022741"/>
    </source>
</evidence>
<dbReference type="CDD" id="cd03230">
    <property type="entry name" value="ABC_DR_subfamily_A"/>
    <property type="match status" value="1"/>
</dbReference>
<protein>
    <submittedName>
        <fullName evidence="5 6">ABC transporter ATP-binding protein</fullName>
    </submittedName>
</protein>
<evidence type="ECO:0000313" key="5">
    <source>
        <dbReference type="EMBL" id="MCB5447077.1"/>
    </source>
</evidence>
<evidence type="ECO:0000256" key="3">
    <source>
        <dbReference type="ARBA" id="ARBA00022840"/>
    </source>
</evidence>
<dbReference type="Gene3D" id="3.40.50.300">
    <property type="entry name" value="P-loop containing nucleotide triphosphate hydrolases"/>
    <property type="match status" value="1"/>
</dbReference>
<dbReference type="InterPro" id="IPR051782">
    <property type="entry name" value="ABC_Transporter_VariousFunc"/>
</dbReference>
<dbReference type="GO" id="GO:0005524">
    <property type="term" value="F:ATP binding"/>
    <property type="evidence" value="ECO:0007669"/>
    <property type="project" value="UniProtKB-KW"/>
</dbReference>
<dbReference type="Pfam" id="PF00005">
    <property type="entry name" value="ABC_tran"/>
    <property type="match status" value="1"/>
</dbReference>
<dbReference type="EMBL" id="JAJBMB010000016">
    <property type="protein sequence ID" value="MCB5447077.1"/>
    <property type="molecule type" value="Genomic_DNA"/>
</dbReference>
<dbReference type="PANTHER" id="PTHR42939:SF3">
    <property type="entry name" value="ABC TRANSPORTER ATP-BINDING COMPONENT"/>
    <property type="match status" value="1"/>
</dbReference>
<reference evidence="6" key="1">
    <citation type="submission" date="2019-11" db="EMBL/GenBank/DDBJ databases">
        <authorList>
            <person name="Feng L."/>
        </authorList>
    </citation>
    <scope>NUCLEOTIDE SEQUENCE</scope>
    <source>
        <strain evidence="6">IbartlettiiLFYP30</strain>
    </source>
</reference>
<dbReference type="AlphaFoldDB" id="A0A6N3B851"/>
<organism evidence="6">
    <name type="scientific">Intestinibacter bartlettii</name>
    <dbReference type="NCBI Taxonomy" id="261299"/>
    <lineage>
        <taxon>Bacteria</taxon>
        <taxon>Bacillati</taxon>
        <taxon>Bacillota</taxon>
        <taxon>Clostridia</taxon>
        <taxon>Peptostreptococcales</taxon>
        <taxon>Peptostreptococcaceae</taxon>
        <taxon>Intestinibacter</taxon>
    </lineage>
</organism>
<reference evidence="5 7" key="2">
    <citation type="submission" date="2021-10" db="EMBL/GenBank/DDBJ databases">
        <title>Collection of gut derived symbiotic bacterial strains cultured from healthy donors.</title>
        <authorList>
            <person name="Lin H."/>
            <person name="Littmann E."/>
            <person name="Claire K."/>
            <person name="Pamer E."/>
        </authorList>
    </citation>
    <scope>NUCLEOTIDE SEQUENCE [LARGE SCALE GENOMIC DNA]</scope>
    <source>
        <strain evidence="5 7">MSK.17.68</strain>
    </source>
</reference>
<dbReference type="Proteomes" id="UP001299409">
    <property type="component" value="Unassembled WGS sequence"/>
</dbReference>
<evidence type="ECO:0000256" key="1">
    <source>
        <dbReference type="ARBA" id="ARBA00022448"/>
    </source>
</evidence>
<evidence type="ECO:0000259" key="4">
    <source>
        <dbReference type="PROSITE" id="PS50893"/>
    </source>
</evidence>
<accession>A0A6N3B851</accession>
<dbReference type="SUPFAM" id="SSF52540">
    <property type="entry name" value="P-loop containing nucleoside triphosphate hydrolases"/>
    <property type="match status" value="1"/>
</dbReference>
<name>A0A6N3B851_9FIRM</name>
<feature type="domain" description="ABC transporter" evidence="4">
    <location>
        <begin position="5"/>
        <end position="230"/>
    </location>
</feature>
<dbReference type="RefSeq" id="WP_024037865.1">
    <property type="nucleotide sequence ID" value="NZ_BAABXU010000001.1"/>
</dbReference>
<keyword evidence="3 6" id="KW-0067">ATP-binding</keyword>
<proteinExistence type="predicted"/>
<dbReference type="PANTHER" id="PTHR42939">
    <property type="entry name" value="ABC TRANSPORTER ATP-BINDING PROTEIN ALBC-RELATED"/>
    <property type="match status" value="1"/>
</dbReference>
<keyword evidence="7" id="KW-1185">Reference proteome</keyword>
<sequence length="283" mass="32145">MTYAIEVNNLNKVYDGFELKDVCFKLETGTIMGIVGENGAGKSTIIKGILDLINIDSGDIKIFGKDFKENASEIKKDISVVFDESYFHDNLKLPDIDKIMKNIYPNWDKNKFLKYTNHFKLPNNKRVKDFSRGMKMKLSIAVALSHNAKLLILDEATSGLDPVVRDEILDIFLDYIQNEDCSILIASHITSDLEKVADYITFVNNGKIIFSENKDELIYNSGVVKCSEKDIDKISKEDIVGIRKNTFGCEVMVSDRAKYENIGFVIDKTNLEEIILFKVRGQK</sequence>
<evidence type="ECO:0000313" key="7">
    <source>
        <dbReference type="Proteomes" id="UP001299409"/>
    </source>
</evidence>
<dbReference type="PROSITE" id="PS50893">
    <property type="entry name" value="ABC_TRANSPORTER_2"/>
    <property type="match status" value="1"/>
</dbReference>
<dbReference type="InterPro" id="IPR003439">
    <property type="entry name" value="ABC_transporter-like_ATP-bd"/>
</dbReference>
<dbReference type="EMBL" id="CACRUE010000024">
    <property type="protein sequence ID" value="VYU00765.1"/>
    <property type="molecule type" value="Genomic_DNA"/>
</dbReference>
<keyword evidence="1" id="KW-0813">Transport</keyword>
<evidence type="ECO:0000313" key="6">
    <source>
        <dbReference type="EMBL" id="VYU00765.1"/>
    </source>
</evidence>